<gene>
    <name evidence="1" type="ORF">RB602_05105</name>
</gene>
<name>A0AA97I2C8_9SPHN</name>
<dbReference type="AlphaFoldDB" id="A0AA97I2C8"/>
<evidence type="ECO:0000313" key="1">
    <source>
        <dbReference type="EMBL" id="WOE76098.1"/>
    </source>
</evidence>
<accession>A0AA97I2C8</accession>
<keyword evidence="2" id="KW-1185">Reference proteome</keyword>
<dbReference type="RefSeq" id="WP_317083553.1">
    <property type="nucleotide sequence ID" value="NZ_CP136594.1"/>
</dbReference>
<evidence type="ECO:0000313" key="2">
    <source>
        <dbReference type="Proteomes" id="UP001302429"/>
    </source>
</evidence>
<organism evidence="1 2">
    <name type="scientific">Alterisphingorhabdus coralli</name>
    <dbReference type="NCBI Taxonomy" id="3071408"/>
    <lineage>
        <taxon>Bacteria</taxon>
        <taxon>Pseudomonadati</taxon>
        <taxon>Pseudomonadota</taxon>
        <taxon>Alphaproteobacteria</taxon>
        <taxon>Sphingomonadales</taxon>
        <taxon>Sphingomonadaceae</taxon>
        <taxon>Alterisphingorhabdus (ex Yan et al. 2024)</taxon>
    </lineage>
</organism>
<dbReference type="EMBL" id="CP136594">
    <property type="protein sequence ID" value="WOE76098.1"/>
    <property type="molecule type" value="Genomic_DNA"/>
</dbReference>
<proteinExistence type="predicted"/>
<dbReference type="KEGG" id="acoa:RB602_05105"/>
<dbReference type="Proteomes" id="UP001302429">
    <property type="component" value="Chromosome"/>
</dbReference>
<sequence length="177" mass="19316">MQSFLTVALVLAVSACSGPIATRITGQSAQQLPDQGRFALAVSPDVQLPLLDQAHQVAITNLAARGWQRSNNADYHLIVTLSERPANIGLALERDAQSEIIARPKNKRLLQSCDDVEHRVTVTMLDRVHGKNVYRGSAAEFHCKAALADNLSLLVNAALEDFGRPGSERVVKRRGRE</sequence>
<evidence type="ECO:0008006" key="3">
    <source>
        <dbReference type="Google" id="ProtNLM"/>
    </source>
</evidence>
<reference evidence="1 2" key="1">
    <citation type="submission" date="2023-10" db="EMBL/GenBank/DDBJ databases">
        <title>Complete genome sequence of a Sphingomonadaceae bacterium.</title>
        <authorList>
            <person name="Yan C."/>
        </authorList>
    </citation>
    <scope>NUCLEOTIDE SEQUENCE [LARGE SCALE GENOMIC DNA]</scope>
    <source>
        <strain evidence="1 2">SCSIO 66989</strain>
    </source>
</reference>
<protein>
    <recommendedName>
        <fullName evidence="3">DUF4136 domain-containing protein</fullName>
    </recommendedName>
</protein>